<accession>A0AAE1SL32</accession>
<organism evidence="2 3">
    <name type="scientific">Anisodus tanguticus</name>
    <dbReference type="NCBI Taxonomy" id="243964"/>
    <lineage>
        <taxon>Eukaryota</taxon>
        <taxon>Viridiplantae</taxon>
        <taxon>Streptophyta</taxon>
        <taxon>Embryophyta</taxon>
        <taxon>Tracheophyta</taxon>
        <taxon>Spermatophyta</taxon>
        <taxon>Magnoliopsida</taxon>
        <taxon>eudicotyledons</taxon>
        <taxon>Gunneridae</taxon>
        <taxon>Pentapetalae</taxon>
        <taxon>asterids</taxon>
        <taxon>lamiids</taxon>
        <taxon>Solanales</taxon>
        <taxon>Solanaceae</taxon>
        <taxon>Solanoideae</taxon>
        <taxon>Hyoscyameae</taxon>
        <taxon>Anisodus</taxon>
    </lineage>
</organism>
<evidence type="ECO:0000259" key="1">
    <source>
        <dbReference type="Pfam" id="PF10536"/>
    </source>
</evidence>
<dbReference type="AlphaFoldDB" id="A0AAE1SL32"/>
<protein>
    <recommendedName>
        <fullName evidence="1">Aminotransferase-like plant mobile domain-containing protein</fullName>
    </recommendedName>
</protein>
<dbReference type="EMBL" id="JAVYJV010000004">
    <property type="protein sequence ID" value="KAK4373198.1"/>
    <property type="molecule type" value="Genomic_DNA"/>
</dbReference>
<keyword evidence="3" id="KW-1185">Reference proteome</keyword>
<dbReference type="InterPro" id="IPR019557">
    <property type="entry name" value="AminoTfrase-like_pln_mobile"/>
</dbReference>
<comment type="caution">
    <text evidence="2">The sequence shown here is derived from an EMBL/GenBank/DDBJ whole genome shotgun (WGS) entry which is preliminary data.</text>
</comment>
<dbReference type="Proteomes" id="UP001291623">
    <property type="component" value="Unassembled WGS sequence"/>
</dbReference>
<name>A0AAE1SL32_9SOLA</name>
<dbReference type="PANTHER" id="PTHR36607:SF24">
    <property type="entry name" value="AMINOTRANSFERASE-LIKE PLANT MOBILE DOMAIN-CONTAINING PROTEIN"/>
    <property type="match status" value="1"/>
</dbReference>
<reference evidence="2" key="1">
    <citation type="submission" date="2023-12" db="EMBL/GenBank/DDBJ databases">
        <title>Genome assembly of Anisodus tanguticus.</title>
        <authorList>
            <person name="Wang Y.-J."/>
        </authorList>
    </citation>
    <scope>NUCLEOTIDE SEQUENCE</scope>
    <source>
        <strain evidence="2">KB-2021</strain>
        <tissue evidence="2">Leaf</tissue>
    </source>
</reference>
<dbReference type="Pfam" id="PF10536">
    <property type="entry name" value="PMD"/>
    <property type="match status" value="1"/>
</dbReference>
<feature type="domain" description="Aminotransferase-like plant mobile" evidence="1">
    <location>
        <begin position="58"/>
        <end position="287"/>
    </location>
</feature>
<evidence type="ECO:0000313" key="2">
    <source>
        <dbReference type="EMBL" id="KAK4373198.1"/>
    </source>
</evidence>
<proteinExistence type="predicted"/>
<evidence type="ECO:0000313" key="3">
    <source>
        <dbReference type="Proteomes" id="UP001291623"/>
    </source>
</evidence>
<dbReference type="PANTHER" id="PTHR36607">
    <property type="entry name" value="1,2-DIHYDROXY-3-KETO-5-METHYLTHIOPENTENE DIOXYGENASE 4"/>
    <property type="match status" value="1"/>
</dbReference>
<gene>
    <name evidence="2" type="ORF">RND71_008582</name>
</gene>
<sequence length="317" mass="35904">MYFSDRETPYPYLEIVDKKQNSHAKILTLKVHPPVIGAFPLVRKRLDTPLHLPEWSTTETKDIMDNFSGKVMTAEVPLFKSSTHQYDVIASSARRDENFSSWLCKFVLPNKKVDCVRASVFKIASLMAHGEKFSLAVPVLASFYRGLRDISTSSNLVSAAYSLPFIMSMDGQASILNLFRVTRPQRGVQMWHISGEKMAKHFEPVDARKLFQQVNVKNLHHLAMLQGKERHIEDTGKMSNPWSDFLIGLRSSFVTLRHDDDLIVEPYSLHGFSRQFGFCQDVVPGVLVEQHYDSSLLALVQLSDSCVLLRSSSASIK</sequence>